<evidence type="ECO:0000256" key="2">
    <source>
        <dbReference type="ARBA" id="ARBA00022980"/>
    </source>
</evidence>
<comment type="caution">
    <text evidence="7">The sequence shown here is derived from an EMBL/GenBank/DDBJ whole genome shotgun (WGS) entry which is preliminary data.</text>
</comment>
<dbReference type="Proteomes" id="UP000541810">
    <property type="component" value="Unassembled WGS sequence"/>
</dbReference>
<keyword evidence="2 6" id="KW-0689">Ribosomal protein</keyword>
<accession>A0A7X0HAK8</accession>
<dbReference type="InterPro" id="IPR020814">
    <property type="entry name" value="Ribosomal_S6_plastid/chlpt"/>
</dbReference>
<proteinExistence type="inferred from homology"/>
<gene>
    <name evidence="6" type="primary">rpsF</name>
    <name evidence="7" type="ORF">HNQ40_002660</name>
</gene>
<dbReference type="Gene3D" id="3.30.70.60">
    <property type="match status" value="1"/>
</dbReference>
<dbReference type="HAMAP" id="MF_00360">
    <property type="entry name" value="Ribosomal_bS6"/>
    <property type="match status" value="1"/>
</dbReference>
<dbReference type="InterPro" id="IPR014717">
    <property type="entry name" value="Transl_elong_EF1B/ribsomal_bS6"/>
</dbReference>
<sequence>MADNTPKLYEGMFLMSQASVSAGLGNALDIVRGMLDRADAEVLTLAKWEERKLAYPINGHKRGTFLLTLFKVAPTQIANIERDCNLSEDVVRVMMTRADHMGETEIAEALKAAEAAGDAANLEEAEAASAEA</sequence>
<keyword evidence="3 6" id="KW-0687">Ribonucleoprotein</keyword>
<keyword evidence="6" id="KW-0699">rRNA-binding</keyword>
<dbReference type="SUPFAM" id="SSF54995">
    <property type="entry name" value="Ribosomal protein S6"/>
    <property type="match status" value="1"/>
</dbReference>
<dbReference type="GO" id="GO:0006412">
    <property type="term" value="P:translation"/>
    <property type="evidence" value="ECO:0007669"/>
    <property type="project" value="UniProtKB-UniRule"/>
</dbReference>
<protein>
    <recommendedName>
        <fullName evidence="5 6">Small ribosomal subunit protein bS6</fullName>
    </recommendedName>
</protein>
<evidence type="ECO:0000313" key="7">
    <source>
        <dbReference type="EMBL" id="MBB6430854.1"/>
    </source>
</evidence>
<name>A0A7X0HAK8_9BACT</name>
<evidence type="ECO:0000256" key="1">
    <source>
        <dbReference type="ARBA" id="ARBA00009512"/>
    </source>
</evidence>
<dbReference type="Pfam" id="PF01250">
    <property type="entry name" value="Ribosomal_S6"/>
    <property type="match status" value="1"/>
</dbReference>
<dbReference type="InterPro" id="IPR035980">
    <property type="entry name" value="Ribosomal_bS6_sf"/>
</dbReference>
<keyword evidence="6" id="KW-0694">RNA-binding</keyword>
<dbReference type="CDD" id="cd00473">
    <property type="entry name" value="bS6"/>
    <property type="match status" value="1"/>
</dbReference>
<dbReference type="GO" id="GO:0019843">
    <property type="term" value="F:rRNA binding"/>
    <property type="evidence" value="ECO:0007669"/>
    <property type="project" value="UniProtKB-UniRule"/>
</dbReference>
<dbReference type="GO" id="GO:1990904">
    <property type="term" value="C:ribonucleoprotein complex"/>
    <property type="evidence" value="ECO:0007669"/>
    <property type="project" value="UniProtKB-KW"/>
</dbReference>
<dbReference type="NCBIfam" id="TIGR00166">
    <property type="entry name" value="S6"/>
    <property type="match status" value="1"/>
</dbReference>
<evidence type="ECO:0000313" key="8">
    <source>
        <dbReference type="Proteomes" id="UP000541810"/>
    </source>
</evidence>
<dbReference type="AlphaFoldDB" id="A0A7X0HAK8"/>
<reference evidence="7 8" key="1">
    <citation type="submission" date="2020-08" db="EMBL/GenBank/DDBJ databases">
        <title>Genomic Encyclopedia of Type Strains, Phase IV (KMG-IV): sequencing the most valuable type-strain genomes for metagenomic binning, comparative biology and taxonomic classification.</title>
        <authorList>
            <person name="Goeker M."/>
        </authorList>
    </citation>
    <scope>NUCLEOTIDE SEQUENCE [LARGE SCALE GENOMIC DNA]</scope>
    <source>
        <strain evidence="7 8">DSM 103725</strain>
    </source>
</reference>
<evidence type="ECO:0000256" key="5">
    <source>
        <dbReference type="ARBA" id="ARBA00035294"/>
    </source>
</evidence>
<dbReference type="GO" id="GO:0003735">
    <property type="term" value="F:structural constituent of ribosome"/>
    <property type="evidence" value="ECO:0007669"/>
    <property type="project" value="InterPro"/>
</dbReference>
<dbReference type="RefSeq" id="WP_184678347.1">
    <property type="nucleotide sequence ID" value="NZ_JACHGY010000001.1"/>
</dbReference>
<keyword evidence="8" id="KW-1185">Reference proteome</keyword>
<comment type="function">
    <text evidence="4 6">Binds together with bS18 to 16S ribosomal RNA.</text>
</comment>
<organism evidence="7 8">
    <name type="scientific">Algisphaera agarilytica</name>
    <dbReference type="NCBI Taxonomy" id="1385975"/>
    <lineage>
        <taxon>Bacteria</taxon>
        <taxon>Pseudomonadati</taxon>
        <taxon>Planctomycetota</taxon>
        <taxon>Phycisphaerae</taxon>
        <taxon>Phycisphaerales</taxon>
        <taxon>Phycisphaeraceae</taxon>
        <taxon>Algisphaera</taxon>
    </lineage>
</organism>
<dbReference type="InterPro" id="IPR000529">
    <property type="entry name" value="Ribosomal_bS6"/>
</dbReference>
<dbReference type="EMBL" id="JACHGY010000001">
    <property type="protein sequence ID" value="MBB6430854.1"/>
    <property type="molecule type" value="Genomic_DNA"/>
</dbReference>
<evidence type="ECO:0000256" key="4">
    <source>
        <dbReference type="ARBA" id="ARBA00035104"/>
    </source>
</evidence>
<evidence type="ECO:0000256" key="3">
    <source>
        <dbReference type="ARBA" id="ARBA00023274"/>
    </source>
</evidence>
<dbReference type="GO" id="GO:0005840">
    <property type="term" value="C:ribosome"/>
    <property type="evidence" value="ECO:0007669"/>
    <property type="project" value="UniProtKB-KW"/>
</dbReference>
<comment type="similarity">
    <text evidence="1 6">Belongs to the bacterial ribosomal protein bS6 family.</text>
</comment>
<evidence type="ECO:0000256" key="6">
    <source>
        <dbReference type="HAMAP-Rule" id="MF_00360"/>
    </source>
</evidence>